<dbReference type="InterPro" id="IPR003615">
    <property type="entry name" value="HNH_nuc"/>
</dbReference>
<dbReference type="GO" id="GO:0004519">
    <property type="term" value="F:endonuclease activity"/>
    <property type="evidence" value="ECO:0007669"/>
    <property type="project" value="UniProtKB-KW"/>
</dbReference>
<keyword evidence="2" id="KW-0540">Nuclease</keyword>
<evidence type="ECO:0000313" key="2">
    <source>
        <dbReference type="EMBL" id="TVX86862.1"/>
    </source>
</evidence>
<comment type="caution">
    <text evidence="2">The sequence shown here is derived from an EMBL/GenBank/DDBJ whole genome shotgun (WGS) entry which is preliminary data.</text>
</comment>
<dbReference type="InterPro" id="IPR002711">
    <property type="entry name" value="HNH"/>
</dbReference>
<dbReference type="Proteomes" id="UP000318102">
    <property type="component" value="Unassembled WGS sequence"/>
</dbReference>
<name>A0A559IGS8_9BACL</name>
<dbReference type="SMART" id="SM00507">
    <property type="entry name" value="HNHc"/>
    <property type="match status" value="1"/>
</dbReference>
<keyword evidence="2" id="KW-0378">Hydrolase</keyword>
<evidence type="ECO:0000259" key="1">
    <source>
        <dbReference type="SMART" id="SM00507"/>
    </source>
</evidence>
<keyword evidence="3" id="KW-1185">Reference proteome</keyword>
<dbReference type="GO" id="GO:0003676">
    <property type="term" value="F:nucleic acid binding"/>
    <property type="evidence" value="ECO:0007669"/>
    <property type="project" value="InterPro"/>
</dbReference>
<accession>A0A559IGS8</accession>
<dbReference type="AlphaFoldDB" id="A0A559IGS8"/>
<organism evidence="2 3">
    <name type="scientific">Paenibacillus agilis</name>
    <dbReference type="NCBI Taxonomy" id="3020863"/>
    <lineage>
        <taxon>Bacteria</taxon>
        <taxon>Bacillati</taxon>
        <taxon>Bacillota</taxon>
        <taxon>Bacilli</taxon>
        <taxon>Bacillales</taxon>
        <taxon>Paenibacillaceae</taxon>
        <taxon>Paenibacillus</taxon>
    </lineage>
</organism>
<proteinExistence type="predicted"/>
<sequence>MSTRWHGLEPGDVLDNDQLRKIFKCSPQGGMRRSKETNSLVIVSNHVESLYDDRWIDNVLHYTGMGKRDDQSYTFMQNRTLFESNQNGVEVHLFEVFKLREYIYRGRVELADDPYQEQQADEKENMRNVWVFPVKLKDEGFVYEPSKTLIYEALVVREKKAKRMTDQNLKIRAGASRRKVRRKQVVTTTFERDIYVAEYVKRCAKGVCQLCDKPAPFENKQGEPYLETHHIVWLARGGDDSIDNTVALCPNCHRKMHILDSPDDISKLISAAKGRNTE</sequence>
<dbReference type="OrthoDB" id="9781481at2"/>
<dbReference type="EMBL" id="VNJK01000005">
    <property type="protein sequence ID" value="TVX86862.1"/>
    <property type="molecule type" value="Genomic_DNA"/>
</dbReference>
<keyword evidence="2" id="KW-0255">Endonuclease</keyword>
<dbReference type="GO" id="GO:0008270">
    <property type="term" value="F:zinc ion binding"/>
    <property type="evidence" value="ECO:0007669"/>
    <property type="project" value="InterPro"/>
</dbReference>
<protein>
    <submittedName>
        <fullName evidence="2">HNH endonuclease</fullName>
    </submittedName>
</protein>
<dbReference type="CDD" id="cd00085">
    <property type="entry name" value="HNHc"/>
    <property type="match status" value="1"/>
</dbReference>
<dbReference type="Gene3D" id="1.10.30.50">
    <property type="match status" value="1"/>
</dbReference>
<evidence type="ECO:0000313" key="3">
    <source>
        <dbReference type="Proteomes" id="UP000318102"/>
    </source>
</evidence>
<gene>
    <name evidence="2" type="ORF">FPZ44_23410</name>
</gene>
<reference evidence="2 3" key="1">
    <citation type="submission" date="2019-07" db="EMBL/GenBank/DDBJ databases">
        <authorList>
            <person name="Kim J."/>
        </authorList>
    </citation>
    <scope>NUCLEOTIDE SEQUENCE [LARGE SCALE GENOMIC DNA]</scope>
    <source>
        <strain evidence="2 3">N4</strain>
    </source>
</reference>
<dbReference type="InterPro" id="IPR058712">
    <property type="entry name" value="SRA_ScoMcrA"/>
</dbReference>
<dbReference type="Pfam" id="PF26348">
    <property type="entry name" value="SRA_ScoMcrA"/>
    <property type="match status" value="1"/>
</dbReference>
<feature type="domain" description="HNH nuclease" evidence="1">
    <location>
        <begin position="195"/>
        <end position="254"/>
    </location>
</feature>
<dbReference type="Pfam" id="PF01844">
    <property type="entry name" value="HNH"/>
    <property type="match status" value="1"/>
</dbReference>